<name>A0ACB9B7D3_9ASTR</name>
<keyword evidence="2" id="KW-1185">Reference proteome</keyword>
<dbReference type="EMBL" id="CM042040">
    <property type="protein sequence ID" value="KAI3717972.1"/>
    <property type="molecule type" value="Genomic_DNA"/>
</dbReference>
<reference evidence="2" key="1">
    <citation type="journal article" date="2022" name="Mol. Ecol. Resour.">
        <title>The genomes of chicory, endive, great burdock and yacon provide insights into Asteraceae palaeo-polyploidization history and plant inulin production.</title>
        <authorList>
            <person name="Fan W."/>
            <person name="Wang S."/>
            <person name="Wang H."/>
            <person name="Wang A."/>
            <person name="Jiang F."/>
            <person name="Liu H."/>
            <person name="Zhao H."/>
            <person name="Xu D."/>
            <person name="Zhang Y."/>
        </authorList>
    </citation>
    <scope>NUCLEOTIDE SEQUENCE [LARGE SCALE GENOMIC DNA]</scope>
    <source>
        <strain evidence="2">cv. Yunnan</strain>
    </source>
</reference>
<sequence>GENEANRPQIHRRQGSTKAISDQSRSEISSGDRRSEETAQIPAGDGGTSRNPEVPEEHGAVDPLRSVSSSYQRTTLHLHV</sequence>
<accession>A0ACB9B7D3</accession>
<organism evidence="1 2">
    <name type="scientific">Smallanthus sonchifolius</name>
    <dbReference type="NCBI Taxonomy" id="185202"/>
    <lineage>
        <taxon>Eukaryota</taxon>
        <taxon>Viridiplantae</taxon>
        <taxon>Streptophyta</taxon>
        <taxon>Embryophyta</taxon>
        <taxon>Tracheophyta</taxon>
        <taxon>Spermatophyta</taxon>
        <taxon>Magnoliopsida</taxon>
        <taxon>eudicotyledons</taxon>
        <taxon>Gunneridae</taxon>
        <taxon>Pentapetalae</taxon>
        <taxon>asterids</taxon>
        <taxon>campanulids</taxon>
        <taxon>Asterales</taxon>
        <taxon>Asteraceae</taxon>
        <taxon>Asteroideae</taxon>
        <taxon>Heliantheae alliance</taxon>
        <taxon>Millerieae</taxon>
        <taxon>Smallanthus</taxon>
    </lineage>
</organism>
<protein>
    <submittedName>
        <fullName evidence="1">Uncharacterized protein</fullName>
    </submittedName>
</protein>
<dbReference type="Proteomes" id="UP001056120">
    <property type="component" value="Linkage Group LG23"/>
</dbReference>
<feature type="non-terminal residue" evidence="1">
    <location>
        <position position="80"/>
    </location>
</feature>
<feature type="non-terminal residue" evidence="1">
    <location>
        <position position="1"/>
    </location>
</feature>
<gene>
    <name evidence="1" type="ORF">L1987_69933</name>
</gene>
<proteinExistence type="predicted"/>
<evidence type="ECO:0000313" key="2">
    <source>
        <dbReference type="Proteomes" id="UP001056120"/>
    </source>
</evidence>
<comment type="caution">
    <text evidence="1">The sequence shown here is derived from an EMBL/GenBank/DDBJ whole genome shotgun (WGS) entry which is preliminary data.</text>
</comment>
<reference evidence="1 2" key="2">
    <citation type="journal article" date="2022" name="Mol. Ecol. Resour.">
        <title>The genomes of chicory, endive, great burdock and yacon provide insights into Asteraceae paleo-polyploidization history and plant inulin production.</title>
        <authorList>
            <person name="Fan W."/>
            <person name="Wang S."/>
            <person name="Wang H."/>
            <person name="Wang A."/>
            <person name="Jiang F."/>
            <person name="Liu H."/>
            <person name="Zhao H."/>
            <person name="Xu D."/>
            <person name="Zhang Y."/>
        </authorList>
    </citation>
    <scope>NUCLEOTIDE SEQUENCE [LARGE SCALE GENOMIC DNA]</scope>
    <source>
        <strain evidence="2">cv. Yunnan</strain>
        <tissue evidence="1">Leaves</tissue>
    </source>
</reference>
<evidence type="ECO:0000313" key="1">
    <source>
        <dbReference type="EMBL" id="KAI3717972.1"/>
    </source>
</evidence>